<dbReference type="EMBL" id="AP022586">
    <property type="protein sequence ID" value="BBY16007.1"/>
    <property type="molecule type" value="Genomic_DNA"/>
</dbReference>
<keyword evidence="2" id="KW-1185">Reference proteome</keyword>
<proteinExistence type="predicted"/>
<dbReference type="Pfam" id="PF19457">
    <property type="entry name" value="DUF5994"/>
    <property type="match status" value="1"/>
</dbReference>
<dbReference type="AlphaFoldDB" id="A0AAD1II25"/>
<dbReference type="InterPro" id="IPR046036">
    <property type="entry name" value="DUF5994"/>
</dbReference>
<evidence type="ECO:0000313" key="2">
    <source>
        <dbReference type="Proteomes" id="UP000466607"/>
    </source>
</evidence>
<dbReference type="Proteomes" id="UP000466607">
    <property type="component" value="Chromosome"/>
</dbReference>
<reference evidence="1 2" key="1">
    <citation type="journal article" date="2019" name="Emerg. Microbes Infect.">
        <title>Comprehensive subspecies identification of 175 nontuberculous mycobacteria species based on 7547 genomic profiles.</title>
        <authorList>
            <person name="Matsumoto Y."/>
            <person name="Kinjo T."/>
            <person name="Motooka D."/>
            <person name="Nabeya D."/>
            <person name="Jung N."/>
            <person name="Uechi K."/>
            <person name="Horii T."/>
            <person name="Iida T."/>
            <person name="Fujita J."/>
            <person name="Nakamura S."/>
        </authorList>
    </citation>
    <scope>NUCLEOTIDE SEQUENCE [LARGE SCALE GENOMIC DNA]</scope>
    <source>
        <strain evidence="1 2">JCM 17423</strain>
    </source>
</reference>
<accession>A0AAD1II25</accession>
<evidence type="ECO:0000313" key="1">
    <source>
        <dbReference type="EMBL" id="BBY16007.1"/>
    </source>
</evidence>
<gene>
    <name evidence="1" type="ORF">MLIT_15990</name>
</gene>
<organism evidence="1 2">
    <name type="scientific">Mycolicibacterium litorale</name>
    <dbReference type="NCBI Taxonomy" id="758802"/>
    <lineage>
        <taxon>Bacteria</taxon>
        <taxon>Bacillati</taxon>
        <taxon>Actinomycetota</taxon>
        <taxon>Actinomycetes</taxon>
        <taxon>Mycobacteriales</taxon>
        <taxon>Mycobacteriaceae</taxon>
        <taxon>Mycolicibacterium</taxon>
    </lineage>
</organism>
<name>A0AAD1II25_9MYCO</name>
<dbReference type="RefSeq" id="WP_134051607.1">
    <property type="nucleotide sequence ID" value="NZ_AP022586.1"/>
</dbReference>
<sequence length="155" mass="16528">MTPIDPCPPDSGRLTICDRAPIPGGVDGAWWPRSADLGDELSDVLAVLSRLIGPIRRVVYDTAAWTSAPSRVMHRNHAVAVDAYRLVASDTLYLVGTHSRDALLYVIASDVPAPTARSVLDTVGAGKESIGVTQLRRMVHGQPAPTGHWQEGAAL</sequence>
<protein>
    <submittedName>
        <fullName evidence="1">Uncharacterized protein</fullName>
    </submittedName>
</protein>